<dbReference type="AlphaFoldDB" id="A0A2P6RPA5"/>
<evidence type="ECO:0000313" key="1">
    <source>
        <dbReference type="EMBL" id="PRQ48231.1"/>
    </source>
</evidence>
<accession>A0A2P6RPA5</accession>
<sequence length="49" mass="5505">MYSGESCWDGMQKALNFADNQVLRKYGFVHPSAVDPSLQPLPFNYPVVS</sequence>
<dbReference type="EC" id="2.4.2.39" evidence="1"/>
<keyword evidence="2" id="KW-1185">Reference proteome</keyword>
<dbReference type="GO" id="GO:0033843">
    <property type="term" value="F:xyloglucan 6-xylosyltransferase activity"/>
    <property type="evidence" value="ECO:0007669"/>
    <property type="project" value="UniProtKB-EC"/>
</dbReference>
<keyword evidence="1" id="KW-0328">Glycosyltransferase</keyword>
<dbReference type="Gramene" id="PRQ48231">
    <property type="protein sequence ID" value="PRQ48231"/>
    <property type="gene ID" value="RchiOBHm_Chr2g0108401"/>
</dbReference>
<name>A0A2P6RPA5_ROSCH</name>
<dbReference type="Proteomes" id="UP000238479">
    <property type="component" value="Chromosome 2"/>
</dbReference>
<comment type="caution">
    <text evidence="1">The sequence shown here is derived from an EMBL/GenBank/DDBJ whole genome shotgun (WGS) entry which is preliminary data.</text>
</comment>
<evidence type="ECO:0000313" key="2">
    <source>
        <dbReference type="Proteomes" id="UP000238479"/>
    </source>
</evidence>
<dbReference type="STRING" id="74649.A0A2P6RPA5"/>
<keyword evidence="1" id="KW-0808">Transferase</keyword>
<dbReference type="EMBL" id="PDCK01000040">
    <property type="protein sequence ID" value="PRQ48231.1"/>
    <property type="molecule type" value="Genomic_DNA"/>
</dbReference>
<organism evidence="1 2">
    <name type="scientific">Rosa chinensis</name>
    <name type="common">China rose</name>
    <dbReference type="NCBI Taxonomy" id="74649"/>
    <lineage>
        <taxon>Eukaryota</taxon>
        <taxon>Viridiplantae</taxon>
        <taxon>Streptophyta</taxon>
        <taxon>Embryophyta</taxon>
        <taxon>Tracheophyta</taxon>
        <taxon>Spermatophyta</taxon>
        <taxon>Magnoliopsida</taxon>
        <taxon>eudicotyledons</taxon>
        <taxon>Gunneridae</taxon>
        <taxon>Pentapetalae</taxon>
        <taxon>rosids</taxon>
        <taxon>fabids</taxon>
        <taxon>Rosales</taxon>
        <taxon>Rosaceae</taxon>
        <taxon>Rosoideae</taxon>
        <taxon>Rosoideae incertae sedis</taxon>
        <taxon>Rosa</taxon>
    </lineage>
</organism>
<reference evidence="1 2" key="1">
    <citation type="journal article" date="2018" name="Nat. Genet.">
        <title>The Rosa genome provides new insights in the design of modern roses.</title>
        <authorList>
            <person name="Bendahmane M."/>
        </authorList>
    </citation>
    <scope>NUCLEOTIDE SEQUENCE [LARGE SCALE GENOMIC DNA]</scope>
    <source>
        <strain evidence="2">cv. Old Blush</strain>
    </source>
</reference>
<protein>
    <submittedName>
        <fullName evidence="1">Putative xyloglucan 6-xylosyltransferase</fullName>
        <ecNumber evidence="1">2.4.2.39</ecNumber>
    </submittedName>
</protein>
<proteinExistence type="predicted"/>
<gene>
    <name evidence="1" type="ORF">RchiOBHm_Chr2g0108401</name>
</gene>